<organism evidence="1 2">
    <name type="scientific">Puccinia coronata f. sp. avenae</name>
    <dbReference type="NCBI Taxonomy" id="200324"/>
    <lineage>
        <taxon>Eukaryota</taxon>
        <taxon>Fungi</taxon>
        <taxon>Dikarya</taxon>
        <taxon>Basidiomycota</taxon>
        <taxon>Pucciniomycotina</taxon>
        <taxon>Pucciniomycetes</taxon>
        <taxon>Pucciniales</taxon>
        <taxon>Pucciniaceae</taxon>
        <taxon>Puccinia</taxon>
    </lineage>
</organism>
<reference evidence="1 2" key="1">
    <citation type="submission" date="2017-11" db="EMBL/GenBank/DDBJ databases">
        <title>De novo assembly and phasing of dikaryotic genomes from two isolates of Puccinia coronata f. sp. avenae, the causal agent of oat crown rust.</title>
        <authorList>
            <person name="Miller M.E."/>
            <person name="Zhang Y."/>
            <person name="Omidvar V."/>
            <person name="Sperschneider J."/>
            <person name="Schwessinger B."/>
            <person name="Raley C."/>
            <person name="Palmer J.M."/>
            <person name="Garnica D."/>
            <person name="Upadhyaya N."/>
            <person name="Rathjen J."/>
            <person name="Taylor J.M."/>
            <person name="Park R.F."/>
            <person name="Dodds P.N."/>
            <person name="Hirsch C.D."/>
            <person name="Kianian S.F."/>
            <person name="Figueroa M."/>
        </authorList>
    </citation>
    <scope>NUCLEOTIDE SEQUENCE [LARGE SCALE GENOMIC DNA]</scope>
    <source>
        <strain evidence="1">12NC29</strain>
    </source>
</reference>
<proteinExistence type="predicted"/>
<dbReference type="EMBL" id="PGCJ01001283">
    <property type="protein sequence ID" value="PLW06779.1"/>
    <property type="molecule type" value="Genomic_DNA"/>
</dbReference>
<dbReference type="AlphaFoldDB" id="A0A2N5S0N6"/>
<keyword evidence="2" id="KW-1185">Reference proteome</keyword>
<name>A0A2N5S0N6_9BASI</name>
<protein>
    <submittedName>
        <fullName evidence="1">Uncharacterized protein</fullName>
    </submittedName>
</protein>
<sequence length="60" mass="6845">MRTLIRVPKYPYKGTHTLIRVLWYPYKGTSTPIRGTHTLIGVLRTLIAGLTSASQFERLT</sequence>
<evidence type="ECO:0000313" key="2">
    <source>
        <dbReference type="Proteomes" id="UP000235388"/>
    </source>
</evidence>
<comment type="caution">
    <text evidence="1">The sequence shown here is derived from an EMBL/GenBank/DDBJ whole genome shotgun (WGS) entry which is preliminary data.</text>
</comment>
<dbReference type="Proteomes" id="UP000235388">
    <property type="component" value="Unassembled WGS sequence"/>
</dbReference>
<accession>A0A2N5S0N6</accession>
<evidence type="ECO:0000313" key="1">
    <source>
        <dbReference type="EMBL" id="PLW06779.1"/>
    </source>
</evidence>
<gene>
    <name evidence="1" type="ORF">PCANC_28824</name>
</gene>